<dbReference type="Proteomes" id="UP000184386">
    <property type="component" value="Unassembled WGS sequence"/>
</dbReference>
<feature type="domain" description="Phospholipase C/D" evidence="1">
    <location>
        <begin position="7"/>
        <end position="169"/>
    </location>
</feature>
<dbReference type="EMBL" id="FRAC01000007">
    <property type="protein sequence ID" value="SHJ75189.1"/>
    <property type="molecule type" value="Genomic_DNA"/>
</dbReference>
<dbReference type="AlphaFoldDB" id="A0A1M6LVF3"/>
<evidence type="ECO:0000313" key="2">
    <source>
        <dbReference type="EMBL" id="SHJ75189.1"/>
    </source>
</evidence>
<gene>
    <name evidence="2" type="ORF">SAMN02745136_00732</name>
</gene>
<dbReference type="RefSeq" id="WP_073273077.1">
    <property type="nucleotide sequence ID" value="NZ_FRAC01000007.1"/>
</dbReference>
<sequence length="276" mass="31827">MPSTYAHYRLGQEVVRSLPDEIKEIIENNRELYNIGLHGPDILFYYKPFFSNKVNQTGFGMHDEPAEGFFESAGKLILNKYGRGACLAYIYGFICHFVLDSECHGYIDEKIERSGVSHTEIEVEFDRDLLVRDGFNPITKSLTDHIIPSEKNAEIIAEFFTGITKEEVKEALESMKKFNHILVAPSRGKRLLIYGLLAITGNYKELHGLVVNYKANPDCMDSTEKLRRLYVTAVRESIRLITAYEYTLWQEVKLDARYRLTFGSKDTERVKEEVFV</sequence>
<name>A0A1M6LVF3_9FIRM</name>
<evidence type="ECO:0000313" key="3">
    <source>
        <dbReference type="Proteomes" id="UP000184386"/>
    </source>
</evidence>
<accession>A0A1M6LVF3</accession>
<reference evidence="2 3" key="1">
    <citation type="submission" date="2016-11" db="EMBL/GenBank/DDBJ databases">
        <authorList>
            <person name="Jaros S."/>
            <person name="Januszkiewicz K."/>
            <person name="Wedrychowicz H."/>
        </authorList>
    </citation>
    <scope>NUCLEOTIDE SEQUENCE [LARGE SCALE GENOMIC DNA]</scope>
    <source>
        <strain evidence="2 3">DSM 15929</strain>
    </source>
</reference>
<dbReference type="InterPro" id="IPR029002">
    <property type="entry name" value="PLPC/GPLD1"/>
</dbReference>
<keyword evidence="3" id="KW-1185">Reference proteome</keyword>
<protein>
    <submittedName>
        <fullName evidence="2">Zinc dependent phospholipase C</fullName>
    </submittedName>
</protein>
<organism evidence="2 3">
    <name type="scientific">Anaerocolumna jejuensis DSM 15929</name>
    <dbReference type="NCBI Taxonomy" id="1121322"/>
    <lineage>
        <taxon>Bacteria</taxon>
        <taxon>Bacillati</taxon>
        <taxon>Bacillota</taxon>
        <taxon>Clostridia</taxon>
        <taxon>Lachnospirales</taxon>
        <taxon>Lachnospiraceae</taxon>
        <taxon>Anaerocolumna</taxon>
    </lineage>
</organism>
<dbReference type="OrthoDB" id="9810528at2"/>
<evidence type="ECO:0000259" key="1">
    <source>
        <dbReference type="Pfam" id="PF00882"/>
    </source>
</evidence>
<proteinExistence type="predicted"/>
<dbReference type="STRING" id="1121322.SAMN02745136_00732"/>
<dbReference type="Pfam" id="PF00882">
    <property type="entry name" value="Zn_dep_PLPC"/>
    <property type="match status" value="1"/>
</dbReference>